<dbReference type="Proteomes" id="UP001054945">
    <property type="component" value="Unassembled WGS sequence"/>
</dbReference>
<dbReference type="EMBL" id="BPLR01015044">
    <property type="protein sequence ID" value="GIY73206.1"/>
    <property type="molecule type" value="Genomic_DNA"/>
</dbReference>
<name>A0AAV4VRU9_CAEEX</name>
<protein>
    <submittedName>
        <fullName evidence="1">Uncharacterized protein</fullName>
    </submittedName>
</protein>
<organism evidence="1 2">
    <name type="scientific">Caerostris extrusa</name>
    <name type="common">Bark spider</name>
    <name type="synonym">Caerostris bankana</name>
    <dbReference type="NCBI Taxonomy" id="172846"/>
    <lineage>
        <taxon>Eukaryota</taxon>
        <taxon>Metazoa</taxon>
        <taxon>Ecdysozoa</taxon>
        <taxon>Arthropoda</taxon>
        <taxon>Chelicerata</taxon>
        <taxon>Arachnida</taxon>
        <taxon>Araneae</taxon>
        <taxon>Araneomorphae</taxon>
        <taxon>Entelegynae</taxon>
        <taxon>Araneoidea</taxon>
        <taxon>Araneidae</taxon>
        <taxon>Caerostris</taxon>
    </lineage>
</organism>
<comment type="caution">
    <text evidence="1">The sequence shown here is derived from an EMBL/GenBank/DDBJ whole genome shotgun (WGS) entry which is preliminary data.</text>
</comment>
<dbReference type="AlphaFoldDB" id="A0AAV4VRU9"/>
<reference evidence="1 2" key="1">
    <citation type="submission" date="2021-06" db="EMBL/GenBank/DDBJ databases">
        <title>Caerostris extrusa draft genome.</title>
        <authorList>
            <person name="Kono N."/>
            <person name="Arakawa K."/>
        </authorList>
    </citation>
    <scope>NUCLEOTIDE SEQUENCE [LARGE SCALE GENOMIC DNA]</scope>
</reference>
<evidence type="ECO:0000313" key="2">
    <source>
        <dbReference type="Proteomes" id="UP001054945"/>
    </source>
</evidence>
<keyword evidence="2" id="KW-1185">Reference proteome</keyword>
<gene>
    <name evidence="1" type="ORF">CEXT_38601</name>
</gene>
<evidence type="ECO:0000313" key="1">
    <source>
        <dbReference type="EMBL" id="GIY73206.1"/>
    </source>
</evidence>
<proteinExistence type="predicted"/>
<accession>A0AAV4VRU9</accession>
<sequence>MDNDNSYLLQFMPSDAETSKELLCKVKLFLLLGDVYSFHFGICGRSEGRRSRYKIPWKSFLPVEMLIAASLLFHTREFDSGYLHHKISLCTTHHERNFGDQRHSKNIFNLENVQKSTVAKFLSCLVL</sequence>